<evidence type="ECO:0000313" key="15">
    <source>
        <dbReference type="Proteomes" id="UP000568664"/>
    </source>
</evidence>
<dbReference type="PRINTS" id="PR00344">
    <property type="entry name" value="BCTRLSENSOR"/>
</dbReference>
<proteinExistence type="predicted"/>
<evidence type="ECO:0000259" key="10">
    <source>
        <dbReference type="PROSITE" id="PS50109"/>
    </source>
</evidence>
<dbReference type="CDD" id="cd00082">
    <property type="entry name" value="HisKA"/>
    <property type="match status" value="1"/>
</dbReference>
<evidence type="ECO:0000256" key="3">
    <source>
        <dbReference type="ARBA" id="ARBA00022553"/>
    </source>
</evidence>
<keyword evidence="6" id="KW-0418">Kinase</keyword>
<sequence>MVSRNIPTSLLESISGLICTANASGFFEYLNPYWQEALGWSLEELRAKPFIEFIHHEDRESAILATTLLFGSSEALEPYSCRMITKSGYYLNLEWQWQSINHEIVAAVREVSSMSEKYKEQNLLSQIVRNASSGVVITDKNKQVMWVNGAFTEISGYSLPEVKGKTLGQFLQGKHTDEKAINEIKNSLEKGLPINIEILNYHKNGKPYWNNLIVSPIKNNGVIERFVGIQHDITERVEQANMMAKVQHMDSIGELAAGISHDFNNILAIIDGNRELLSLNVRDDQRAYLENIASAVERAKNLTKKILKTSKKSGIKSVNICIKDCMLELKKLTDQIVPKNISLTWEVETAPIVSIDVDDFEDAVINMIANAQNAINHHGQILIKTEICENFEKESIDYLFREPPIAEQYLKVSIKDTGSGIDHVMLAKIFEPFYTSRPNEQGTGLGLAMVAGFVTRQNLGLTVKSERGIGSEFTLWLPICEESVARTKGVEAAILNVPKCKRLVVMIDDEESITEIYGELLVNLGYNVECFSDPSEACAWLDKYIDKVDIIVSDEVMPGPIQGRDILEKYGDKLPVLIASGFIEGAHYFPDDFKYLKKPYTLSMLSDSIGELLNK</sequence>
<dbReference type="InterPro" id="IPR001789">
    <property type="entry name" value="Sig_transdc_resp-reg_receiver"/>
</dbReference>
<dbReference type="PANTHER" id="PTHR43065">
    <property type="entry name" value="SENSOR HISTIDINE KINASE"/>
    <property type="match status" value="1"/>
</dbReference>
<comment type="catalytic activity">
    <reaction evidence="1">
        <text>ATP + protein L-histidine = ADP + protein N-phospho-L-histidine.</text>
        <dbReference type="EC" id="2.7.13.3"/>
    </reaction>
</comment>
<dbReference type="Gene3D" id="3.40.50.2300">
    <property type="match status" value="1"/>
</dbReference>
<feature type="domain" description="PAS" evidence="12">
    <location>
        <begin position="120"/>
        <end position="191"/>
    </location>
</feature>
<keyword evidence="7" id="KW-0067">ATP-binding</keyword>
<evidence type="ECO:0000256" key="2">
    <source>
        <dbReference type="ARBA" id="ARBA00012438"/>
    </source>
</evidence>
<dbReference type="InterPro" id="IPR013767">
    <property type="entry name" value="PAS_fold"/>
</dbReference>
<dbReference type="Pfam" id="PF00512">
    <property type="entry name" value="HisKA"/>
    <property type="match status" value="1"/>
</dbReference>
<keyword evidence="15" id="KW-1185">Reference proteome</keyword>
<dbReference type="EC" id="2.7.13.3" evidence="2"/>
<organism evidence="14 15">
    <name type="scientific">Thalassotalea algicola</name>
    <dbReference type="NCBI Taxonomy" id="2716224"/>
    <lineage>
        <taxon>Bacteria</taxon>
        <taxon>Pseudomonadati</taxon>
        <taxon>Pseudomonadota</taxon>
        <taxon>Gammaproteobacteria</taxon>
        <taxon>Alteromonadales</taxon>
        <taxon>Colwelliaceae</taxon>
        <taxon>Thalassotalea</taxon>
    </lineage>
</organism>
<dbReference type="Proteomes" id="UP000568664">
    <property type="component" value="Unassembled WGS sequence"/>
</dbReference>
<evidence type="ECO:0000256" key="7">
    <source>
        <dbReference type="ARBA" id="ARBA00022840"/>
    </source>
</evidence>
<dbReference type="SMART" id="SM00086">
    <property type="entry name" value="PAC"/>
    <property type="match status" value="1"/>
</dbReference>
<dbReference type="InterPro" id="IPR000700">
    <property type="entry name" value="PAS-assoc_C"/>
</dbReference>
<evidence type="ECO:0000256" key="8">
    <source>
        <dbReference type="ARBA" id="ARBA00023012"/>
    </source>
</evidence>
<dbReference type="SUPFAM" id="SSF47384">
    <property type="entry name" value="Homodimeric domain of signal transducing histidine kinase"/>
    <property type="match status" value="1"/>
</dbReference>
<dbReference type="InterPro" id="IPR036890">
    <property type="entry name" value="HATPase_C_sf"/>
</dbReference>
<dbReference type="GO" id="GO:0006355">
    <property type="term" value="P:regulation of DNA-templated transcription"/>
    <property type="evidence" value="ECO:0007669"/>
    <property type="project" value="InterPro"/>
</dbReference>
<dbReference type="SMART" id="SM00388">
    <property type="entry name" value="HisKA"/>
    <property type="match status" value="1"/>
</dbReference>
<dbReference type="PROSITE" id="PS50112">
    <property type="entry name" value="PAS"/>
    <property type="match status" value="2"/>
</dbReference>
<feature type="domain" description="Histidine kinase" evidence="10">
    <location>
        <begin position="258"/>
        <end position="481"/>
    </location>
</feature>
<dbReference type="InterPro" id="IPR005467">
    <property type="entry name" value="His_kinase_dom"/>
</dbReference>
<evidence type="ECO:0000256" key="4">
    <source>
        <dbReference type="ARBA" id="ARBA00022679"/>
    </source>
</evidence>
<dbReference type="CDD" id="cd00130">
    <property type="entry name" value="PAS"/>
    <property type="match status" value="2"/>
</dbReference>
<dbReference type="Pfam" id="PF02518">
    <property type="entry name" value="HATPase_c"/>
    <property type="match status" value="1"/>
</dbReference>
<dbReference type="AlphaFoldDB" id="A0A7Y0LDH1"/>
<dbReference type="EMBL" id="JABBXH010000004">
    <property type="protein sequence ID" value="NMP32533.1"/>
    <property type="molecule type" value="Genomic_DNA"/>
</dbReference>
<dbReference type="PROSITE" id="PS50110">
    <property type="entry name" value="RESPONSE_REGULATORY"/>
    <property type="match status" value="1"/>
</dbReference>
<accession>A0A7Y0LDH1</accession>
<reference evidence="14 15" key="1">
    <citation type="submission" date="2020-04" db="EMBL/GenBank/DDBJ databases">
        <title>Thalassotalea sp. M1531, isolated from the surface of marine red alga.</title>
        <authorList>
            <person name="Pang L."/>
            <person name="Lu D.-C."/>
        </authorList>
    </citation>
    <scope>NUCLEOTIDE SEQUENCE [LARGE SCALE GENOMIC DNA]</scope>
    <source>
        <strain evidence="14 15">M1531</strain>
    </source>
</reference>
<dbReference type="Pfam" id="PF13426">
    <property type="entry name" value="PAS_9"/>
    <property type="match status" value="1"/>
</dbReference>
<evidence type="ECO:0000313" key="14">
    <source>
        <dbReference type="EMBL" id="NMP32533.1"/>
    </source>
</evidence>
<dbReference type="InterPro" id="IPR001610">
    <property type="entry name" value="PAC"/>
</dbReference>
<dbReference type="InterPro" id="IPR003661">
    <property type="entry name" value="HisK_dim/P_dom"/>
</dbReference>
<dbReference type="SUPFAM" id="SSF55874">
    <property type="entry name" value="ATPase domain of HSP90 chaperone/DNA topoisomerase II/histidine kinase"/>
    <property type="match status" value="1"/>
</dbReference>
<dbReference type="RefSeq" id="WP_169075858.1">
    <property type="nucleotide sequence ID" value="NZ_JABBXH010000004.1"/>
</dbReference>
<evidence type="ECO:0000259" key="12">
    <source>
        <dbReference type="PROSITE" id="PS50112"/>
    </source>
</evidence>
<dbReference type="Pfam" id="PF00989">
    <property type="entry name" value="PAS"/>
    <property type="match status" value="1"/>
</dbReference>
<dbReference type="InterPro" id="IPR000014">
    <property type="entry name" value="PAS"/>
</dbReference>
<dbReference type="SUPFAM" id="SSF55785">
    <property type="entry name" value="PYP-like sensor domain (PAS domain)"/>
    <property type="match status" value="2"/>
</dbReference>
<dbReference type="InterPro" id="IPR004358">
    <property type="entry name" value="Sig_transdc_His_kin-like_C"/>
</dbReference>
<dbReference type="Gene3D" id="1.10.287.130">
    <property type="match status" value="1"/>
</dbReference>
<dbReference type="InterPro" id="IPR035965">
    <property type="entry name" value="PAS-like_dom_sf"/>
</dbReference>
<evidence type="ECO:0000256" key="9">
    <source>
        <dbReference type="PROSITE-ProRule" id="PRU00169"/>
    </source>
</evidence>
<gene>
    <name evidence="14" type="ORF">HII17_13265</name>
</gene>
<keyword evidence="3 9" id="KW-0597">Phosphoprotein</keyword>
<keyword evidence="8" id="KW-0902">Two-component regulatory system</keyword>
<dbReference type="SMART" id="SM00448">
    <property type="entry name" value="REC"/>
    <property type="match status" value="1"/>
</dbReference>
<dbReference type="PANTHER" id="PTHR43065:SF46">
    <property type="entry name" value="C4-DICARBOXYLATE TRANSPORT SENSOR PROTEIN DCTB"/>
    <property type="match status" value="1"/>
</dbReference>
<name>A0A7Y0LDH1_9GAMM</name>
<protein>
    <recommendedName>
        <fullName evidence="2">histidine kinase</fullName>
        <ecNumber evidence="2">2.7.13.3</ecNumber>
    </recommendedName>
</protein>
<feature type="domain" description="PAS" evidence="12">
    <location>
        <begin position="3"/>
        <end position="60"/>
    </location>
</feature>
<dbReference type="InterPro" id="IPR003594">
    <property type="entry name" value="HATPase_dom"/>
</dbReference>
<dbReference type="SMART" id="SM00091">
    <property type="entry name" value="PAS"/>
    <property type="match status" value="2"/>
</dbReference>
<feature type="domain" description="Response regulatory" evidence="11">
    <location>
        <begin position="503"/>
        <end position="613"/>
    </location>
</feature>
<feature type="modified residue" description="4-aspartylphosphate" evidence="9">
    <location>
        <position position="554"/>
    </location>
</feature>
<dbReference type="PROSITE" id="PS50109">
    <property type="entry name" value="HIS_KIN"/>
    <property type="match status" value="1"/>
</dbReference>
<dbReference type="NCBIfam" id="TIGR00229">
    <property type="entry name" value="sensory_box"/>
    <property type="match status" value="2"/>
</dbReference>
<evidence type="ECO:0000256" key="1">
    <source>
        <dbReference type="ARBA" id="ARBA00000085"/>
    </source>
</evidence>
<keyword evidence="5" id="KW-0547">Nucleotide-binding</keyword>
<dbReference type="Gene3D" id="3.30.565.10">
    <property type="entry name" value="Histidine kinase-like ATPase, C-terminal domain"/>
    <property type="match status" value="1"/>
</dbReference>
<dbReference type="PROSITE" id="PS50113">
    <property type="entry name" value="PAC"/>
    <property type="match status" value="1"/>
</dbReference>
<dbReference type="SMART" id="SM00387">
    <property type="entry name" value="HATPase_c"/>
    <property type="match status" value="1"/>
</dbReference>
<evidence type="ECO:0000259" key="13">
    <source>
        <dbReference type="PROSITE" id="PS50113"/>
    </source>
</evidence>
<evidence type="ECO:0000259" key="11">
    <source>
        <dbReference type="PROSITE" id="PS50110"/>
    </source>
</evidence>
<dbReference type="GO" id="GO:0000155">
    <property type="term" value="F:phosphorelay sensor kinase activity"/>
    <property type="evidence" value="ECO:0007669"/>
    <property type="project" value="InterPro"/>
</dbReference>
<feature type="domain" description="PAC" evidence="13">
    <location>
        <begin position="192"/>
        <end position="245"/>
    </location>
</feature>
<dbReference type="InterPro" id="IPR011006">
    <property type="entry name" value="CheY-like_superfamily"/>
</dbReference>
<comment type="caution">
    <text evidence="14">The sequence shown here is derived from an EMBL/GenBank/DDBJ whole genome shotgun (WGS) entry which is preliminary data.</text>
</comment>
<dbReference type="Gene3D" id="3.30.450.20">
    <property type="entry name" value="PAS domain"/>
    <property type="match status" value="2"/>
</dbReference>
<dbReference type="GO" id="GO:0005524">
    <property type="term" value="F:ATP binding"/>
    <property type="evidence" value="ECO:0007669"/>
    <property type="project" value="UniProtKB-KW"/>
</dbReference>
<evidence type="ECO:0000256" key="6">
    <source>
        <dbReference type="ARBA" id="ARBA00022777"/>
    </source>
</evidence>
<evidence type="ECO:0000256" key="5">
    <source>
        <dbReference type="ARBA" id="ARBA00022741"/>
    </source>
</evidence>
<dbReference type="SUPFAM" id="SSF52172">
    <property type="entry name" value="CheY-like"/>
    <property type="match status" value="1"/>
</dbReference>
<dbReference type="InterPro" id="IPR036097">
    <property type="entry name" value="HisK_dim/P_sf"/>
</dbReference>
<keyword evidence="4" id="KW-0808">Transferase</keyword>